<evidence type="ECO:0000256" key="5">
    <source>
        <dbReference type="ARBA" id="ARBA00022448"/>
    </source>
</evidence>
<dbReference type="GO" id="GO:0061723">
    <property type="term" value="P:glycophagy"/>
    <property type="evidence" value="ECO:0007669"/>
    <property type="project" value="TreeGrafter"/>
</dbReference>
<dbReference type="InterPro" id="IPR040040">
    <property type="entry name" value="ATG11"/>
</dbReference>
<evidence type="ECO:0000313" key="24">
    <source>
        <dbReference type="Proteomes" id="UP000494165"/>
    </source>
</evidence>
<evidence type="ECO:0000256" key="19">
    <source>
        <dbReference type="SAM" id="Coils"/>
    </source>
</evidence>
<dbReference type="GO" id="GO:0019901">
    <property type="term" value="F:protein kinase binding"/>
    <property type="evidence" value="ECO:0007669"/>
    <property type="project" value="UniProtKB-ARBA"/>
</dbReference>
<feature type="compositionally biased region" description="Basic and acidic residues" evidence="20">
    <location>
        <begin position="1000"/>
        <end position="1016"/>
    </location>
</feature>
<evidence type="ECO:0000256" key="14">
    <source>
        <dbReference type="ARBA" id="ARBA00023242"/>
    </source>
</evidence>
<sequence length="1171" mass="132954">MLYVFHVETGSMMTYDMNLALESVAHLKGVIGRMCSIPPDKQVLLVSGGESLDSNNRVCQYSAAGTDTNPIFLFSKCTIESTTPLTPSVNYGSDVDMNEETKYAIAMQPSYDTVLQRTKLAKKFHELAKEQTKVCEQLVHDQHLQQQGWAAVVANLEDTTKAFENKAELFEQHFNQFLQNREEHYHLLQNFRGDLEILSQIPVLPALLLNNENIDSSQAEATTLLEWITSTDRQSNMDQAVDSCFSRLEQLNETTMQALKKNIEAAIETASNKSMKEIKGLEERLSGLENIMFSNKRYVQEQEEHSIGLNQNLQRLSKLGDETILPDLCQTHSRHLSVMLKNHQQMRDILKRCTKAKEELSLNLLQRLKWVVFVQNNISDVSHKLLIYHEGLKALKNRLDIFQQVHLSPDIYLNAVGEVVRRRAFSKAFLKWAHDLSAQSDDIYKEEISRRKAFHDQFENHFLRNLFPGLEDEPPPFAAQPPNVFDNYLPELTCEDIKLLKQQLPEMASAIPEYTESSFNFMFSPNLLRSTATEQNGLTPSQDAADSSIGALLQPTSSAGHDLSPQPSIDVPSLPKEDRGFESETDTEEFEKVGQSPVDPNLPLENPPCLIQTSDKSSSQQSSTPSVHPEKEENLGSVSSQESLTMSTMKKITNLAVTGAKQWREELSTLRSCMVENSKDMRENFEELRREALERITLLQQHHEETIANLKKMLHEREQNLAMAKEELDRVEAKEGVLMAELQAKQTQALEELSSKMRCEAELELARQVTELQAEAQTRLEQTLNNAEAERKAAIKEVTDRLNREHRLELEGLRSRFKMVHASQMERSPSDTSLEKIERGDLIELAAHEAALTALRQEMSREQELAVQEGEARERKRLQAELDRERAHQMRSEAAKQVSFNEALRRVAADKDRQLDNLRQERDQLAHAISGLKEELARAEREKRELQELLRRTQLQQHRRTSRANRHVSSDAMSASSVAVVPDSSVHGRGDIGQTTSPETSRRRLQDDSRLRERLSRSTNAMIQEGLLRVGSCNTGDIVLVLWDEELNNYIILQDSSTLYFLHSDCIELLGLSTSSTDVAPRKMYSIAQVVKKEYCFARKAENRFGVPKDTRFYRVMVQSLQRGEFSAGSSHHQRGSSPRHGGASAMSSSQQFSRAELETSRFGPGNSSTL</sequence>
<dbReference type="GO" id="GO:0005634">
    <property type="term" value="C:nucleus"/>
    <property type="evidence" value="ECO:0007669"/>
    <property type="project" value="UniProtKB-SubCell"/>
</dbReference>
<feature type="region of interest" description="Disordered" evidence="20">
    <location>
        <begin position="1125"/>
        <end position="1171"/>
    </location>
</feature>
<dbReference type="Proteomes" id="UP000494165">
    <property type="component" value="Unassembled WGS sequence"/>
</dbReference>
<comment type="function">
    <text evidence="16">Involved in autophagy. Regulates early events but also late events of autophagosome formation through direct interaction with Atg16L1. Required for the formation of the autophagosome-like double-membrane structure that surrounds the Salmonella-containing vacuole (SCV) during S.typhimurium infection and subsequent xenophagy. Involved in repair of DNA damage caused by ionizing radiation, which subsequently improves cell survival by decreasing apoptosis. Inhibits PTK2/FAK1 and PTK2B/PYK2 kinase activity, affecting their downstream signaling pathways. Plays a role as a modulator of TGF-beta-signaling by restricting substrate specificity of RNF111. Functions as a DNA-binding transcription factor. Is a potent regulator of the RB1 pathway through induction of RB1 expression. Plays a crucial role in muscular differentiation. Plays an indispensable role in fetal hematopoiesis and in the regulation of neuronal homeostasis.</text>
</comment>
<feature type="domain" description="Autophagy-related protein 11 C-terminal" evidence="22">
    <location>
        <begin position="999"/>
        <end position="1119"/>
    </location>
</feature>
<evidence type="ECO:0000256" key="15">
    <source>
        <dbReference type="ARBA" id="ARBA00023306"/>
    </source>
</evidence>
<evidence type="ECO:0000256" key="10">
    <source>
        <dbReference type="ARBA" id="ARBA00023015"/>
    </source>
</evidence>
<feature type="coiled-coil region" evidence="19">
    <location>
        <begin position="675"/>
        <end position="734"/>
    </location>
</feature>
<evidence type="ECO:0000256" key="2">
    <source>
        <dbReference type="ARBA" id="ARBA00004329"/>
    </source>
</evidence>
<evidence type="ECO:0000256" key="1">
    <source>
        <dbReference type="ARBA" id="ARBA00004123"/>
    </source>
</evidence>
<evidence type="ECO:0000256" key="3">
    <source>
        <dbReference type="ARBA" id="ARBA00004371"/>
    </source>
</evidence>
<dbReference type="GO" id="GO:0061709">
    <property type="term" value="P:reticulophagy"/>
    <property type="evidence" value="ECO:0007669"/>
    <property type="project" value="TreeGrafter"/>
</dbReference>
<feature type="region of interest" description="Disordered" evidence="20">
    <location>
        <begin position="951"/>
        <end position="1016"/>
    </location>
</feature>
<dbReference type="Gene3D" id="3.10.20.90">
    <property type="entry name" value="Phosphatidylinositol 3-kinase Catalytic Subunit, Chain A, domain 1"/>
    <property type="match status" value="1"/>
</dbReference>
<dbReference type="GO" id="GO:1990316">
    <property type="term" value="C:Atg1/ULK1 kinase complex"/>
    <property type="evidence" value="ECO:0007669"/>
    <property type="project" value="TreeGrafter"/>
</dbReference>
<evidence type="ECO:0000256" key="17">
    <source>
        <dbReference type="ARBA" id="ARBA00069790"/>
    </source>
</evidence>
<feature type="compositionally biased region" description="Low complexity" evidence="20">
    <location>
        <begin position="970"/>
        <end position="985"/>
    </location>
</feature>
<dbReference type="EMBL" id="CADEPI010000426">
    <property type="protein sequence ID" value="CAB3385657.1"/>
    <property type="molecule type" value="Genomic_DNA"/>
</dbReference>
<dbReference type="GO" id="GO:0034517">
    <property type="term" value="P:ribophagy"/>
    <property type="evidence" value="ECO:0007669"/>
    <property type="project" value="TreeGrafter"/>
</dbReference>
<evidence type="ECO:0000256" key="8">
    <source>
        <dbReference type="ARBA" id="ARBA00022927"/>
    </source>
</evidence>
<evidence type="ECO:0000259" key="22">
    <source>
        <dbReference type="Pfam" id="PF10377"/>
    </source>
</evidence>
<evidence type="ECO:0000256" key="20">
    <source>
        <dbReference type="SAM" id="MobiDB-lite"/>
    </source>
</evidence>
<dbReference type="OrthoDB" id="447953at2759"/>
<evidence type="ECO:0000256" key="18">
    <source>
        <dbReference type="ARBA" id="ARBA00080154"/>
    </source>
</evidence>
<keyword evidence="5" id="KW-0813">Transport</keyword>
<dbReference type="GO" id="GO:0005829">
    <property type="term" value="C:cytosol"/>
    <property type="evidence" value="ECO:0007669"/>
    <property type="project" value="UniProtKB-SubCell"/>
</dbReference>
<keyword evidence="10" id="KW-0805">Transcription regulation</keyword>
<dbReference type="FunFam" id="3.10.20.90:FF:000049">
    <property type="entry name" value="RB1-inducible coiled-coil protein 1 isoform X1"/>
    <property type="match status" value="1"/>
</dbReference>
<keyword evidence="13" id="KW-0458">Lysosome</keyword>
<keyword evidence="9" id="KW-0072">Autophagy</keyword>
<dbReference type="GO" id="GO:0000422">
    <property type="term" value="P:autophagy of mitochondrion"/>
    <property type="evidence" value="ECO:0007669"/>
    <property type="project" value="TreeGrafter"/>
</dbReference>
<name>A0A8S1E631_9INSE</name>
<dbReference type="GO" id="GO:0015031">
    <property type="term" value="P:protein transport"/>
    <property type="evidence" value="ECO:0007669"/>
    <property type="project" value="UniProtKB-KW"/>
</dbReference>
<dbReference type="GO" id="GO:0034727">
    <property type="term" value="P:piecemeal microautophagy of the nucleus"/>
    <property type="evidence" value="ECO:0007669"/>
    <property type="project" value="TreeGrafter"/>
</dbReference>
<evidence type="ECO:0000256" key="16">
    <source>
        <dbReference type="ARBA" id="ARBA00053494"/>
    </source>
</evidence>
<keyword evidence="14" id="KW-0539">Nucleus</keyword>
<dbReference type="GO" id="GO:0034045">
    <property type="term" value="C:phagophore assembly site membrane"/>
    <property type="evidence" value="ECO:0007669"/>
    <property type="project" value="TreeGrafter"/>
</dbReference>
<protein>
    <recommendedName>
        <fullName evidence="17">RB1-inducible coiled-coil protein 1</fullName>
    </recommendedName>
    <alternativeName>
        <fullName evidence="18">FAK family kinase-interacting protein of 200 kDa</fullName>
    </alternativeName>
</protein>
<gene>
    <name evidence="23" type="ORF">CLODIP_2_CD06247</name>
</gene>
<feature type="region of interest" description="Disordered" evidence="20">
    <location>
        <begin position="554"/>
        <end position="645"/>
    </location>
</feature>
<proteinExistence type="predicted"/>
<evidence type="ECO:0000256" key="13">
    <source>
        <dbReference type="ARBA" id="ARBA00023228"/>
    </source>
</evidence>
<comment type="caution">
    <text evidence="23">The sequence shown here is derived from an EMBL/GenBank/DDBJ whole genome shotgun (WGS) entry which is preliminary data.</text>
</comment>
<organism evidence="23 24">
    <name type="scientific">Cloeon dipterum</name>
    <dbReference type="NCBI Taxonomy" id="197152"/>
    <lineage>
        <taxon>Eukaryota</taxon>
        <taxon>Metazoa</taxon>
        <taxon>Ecdysozoa</taxon>
        <taxon>Arthropoda</taxon>
        <taxon>Hexapoda</taxon>
        <taxon>Insecta</taxon>
        <taxon>Pterygota</taxon>
        <taxon>Palaeoptera</taxon>
        <taxon>Ephemeroptera</taxon>
        <taxon>Pisciforma</taxon>
        <taxon>Baetidae</taxon>
        <taxon>Cloeon</taxon>
    </lineage>
</organism>
<feature type="compositionally biased region" description="Basic residues" evidence="20">
    <location>
        <begin position="957"/>
        <end position="966"/>
    </location>
</feature>
<feature type="compositionally biased region" description="Low complexity" evidence="20">
    <location>
        <begin position="612"/>
        <end position="626"/>
    </location>
</feature>
<keyword evidence="12" id="KW-0804">Transcription</keyword>
<dbReference type="GO" id="GO:0060090">
    <property type="term" value="F:molecular adaptor activity"/>
    <property type="evidence" value="ECO:0007669"/>
    <property type="project" value="TreeGrafter"/>
</dbReference>
<dbReference type="InterPro" id="IPR045326">
    <property type="entry name" value="ATG17-like_dom"/>
</dbReference>
<dbReference type="Pfam" id="PF04108">
    <property type="entry name" value="ATG17_like"/>
    <property type="match status" value="1"/>
</dbReference>
<feature type="compositionally biased region" description="Polar residues" evidence="20">
    <location>
        <begin position="636"/>
        <end position="645"/>
    </location>
</feature>
<evidence type="ECO:0000259" key="21">
    <source>
        <dbReference type="Pfam" id="PF04108"/>
    </source>
</evidence>
<keyword evidence="8" id="KW-0653">Protein transport</keyword>
<comment type="subcellular location">
    <subcellularLocation>
        <location evidence="4">Cytoplasm</location>
        <location evidence="4">Cytosol</location>
    </subcellularLocation>
    <subcellularLocation>
        <location evidence="3">Lysosome</location>
    </subcellularLocation>
    <subcellularLocation>
        <location evidence="1">Nucleus</location>
    </subcellularLocation>
    <subcellularLocation>
        <location evidence="2">Preautophagosomal structure</location>
    </subcellularLocation>
</comment>
<dbReference type="PANTHER" id="PTHR13222:SF1">
    <property type="entry name" value="RB1-INDUCIBLE COILED-COIL PROTEIN 1"/>
    <property type="match status" value="1"/>
</dbReference>
<keyword evidence="11 19" id="KW-0175">Coiled coil</keyword>
<reference evidence="23 24" key="1">
    <citation type="submission" date="2020-04" db="EMBL/GenBank/DDBJ databases">
        <authorList>
            <person name="Alioto T."/>
            <person name="Alioto T."/>
            <person name="Gomez Garrido J."/>
        </authorList>
    </citation>
    <scope>NUCLEOTIDE SEQUENCE [LARGE SCALE GENOMIC DNA]</scope>
</reference>
<evidence type="ECO:0000256" key="6">
    <source>
        <dbReference type="ARBA" id="ARBA00022490"/>
    </source>
</evidence>
<keyword evidence="6" id="KW-0963">Cytoplasm</keyword>
<feature type="coiled-coil region" evidence="19">
    <location>
        <begin position="773"/>
        <end position="804"/>
    </location>
</feature>
<dbReference type="AlphaFoldDB" id="A0A8S1E631"/>
<dbReference type="Pfam" id="PF10377">
    <property type="entry name" value="ATG11"/>
    <property type="match status" value="1"/>
</dbReference>
<dbReference type="GO" id="GO:0005764">
    <property type="term" value="C:lysosome"/>
    <property type="evidence" value="ECO:0007669"/>
    <property type="project" value="UniProtKB-SubCell"/>
</dbReference>
<dbReference type="PANTHER" id="PTHR13222">
    <property type="entry name" value="RB1-INDUCIBLE COILED-COIL"/>
    <property type="match status" value="1"/>
</dbReference>
<evidence type="ECO:0000313" key="23">
    <source>
        <dbReference type="EMBL" id="CAB3385657.1"/>
    </source>
</evidence>
<keyword evidence="7" id="KW-0597">Phosphoprotein</keyword>
<keyword evidence="15" id="KW-0131">Cell cycle</keyword>
<dbReference type="CDD" id="cd17060">
    <property type="entry name" value="Ubl_RB1CC1"/>
    <property type="match status" value="1"/>
</dbReference>
<accession>A0A8S1E631</accession>
<evidence type="ECO:0000256" key="12">
    <source>
        <dbReference type="ARBA" id="ARBA00023163"/>
    </source>
</evidence>
<evidence type="ECO:0000256" key="7">
    <source>
        <dbReference type="ARBA" id="ARBA00022553"/>
    </source>
</evidence>
<evidence type="ECO:0000256" key="11">
    <source>
        <dbReference type="ARBA" id="ARBA00023054"/>
    </source>
</evidence>
<dbReference type="GO" id="GO:0000045">
    <property type="term" value="P:autophagosome assembly"/>
    <property type="evidence" value="ECO:0007669"/>
    <property type="project" value="InterPro"/>
</dbReference>
<dbReference type="InterPro" id="IPR019460">
    <property type="entry name" value="Atg11_C"/>
</dbReference>
<dbReference type="GO" id="GO:0031090">
    <property type="term" value="C:organelle membrane"/>
    <property type="evidence" value="ECO:0007669"/>
    <property type="project" value="UniProtKB-ARBA"/>
</dbReference>
<feature type="domain" description="Autophagy protein ATG17-like" evidence="21">
    <location>
        <begin position="120"/>
        <end position="460"/>
    </location>
</feature>
<keyword evidence="24" id="KW-1185">Reference proteome</keyword>
<dbReference type="GO" id="GO:0008285">
    <property type="term" value="P:negative regulation of cell population proliferation"/>
    <property type="evidence" value="ECO:0007669"/>
    <property type="project" value="UniProtKB-ARBA"/>
</dbReference>
<evidence type="ECO:0000256" key="9">
    <source>
        <dbReference type="ARBA" id="ARBA00023006"/>
    </source>
</evidence>
<evidence type="ECO:0000256" key="4">
    <source>
        <dbReference type="ARBA" id="ARBA00004514"/>
    </source>
</evidence>